<dbReference type="InterPro" id="IPR013740">
    <property type="entry name" value="Redoxin"/>
</dbReference>
<dbReference type="PANTHER" id="PTHR42852:SF13">
    <property type="entry name" value="PROTEIN DIPZ"/>
    <property type="match status" value="1"/>
</dbReference>
<comment type="caution">
    <text evidence="9">The sequence shown here is derived from an EMBL/GenBank/DDBJ whole genome shotgun (WGS) entry which is preliminary data.</text>
</comment>
<keyword evidence="10" id="KW-1185">Reference proteome</keyword>
<dbReference type="GO" id="GO:0016491">
    <property type="term" value="F:oxidoreductase activity"/>
    <property type="evidence" value="ECO:0007669"/>
    <property type="project" value="InterPro"/>
</dbReference>
<comment type="subcellular location">
    <subcellularLocation>
        <location evidence="1">Cell membrane</location>
        <topology evidence="1">Multi-pass membrane protein</topology>
    </subcellularLocation>
</comment>
<organism evidence="9 10">
    <name type="scientific">Legionella maceachernii</name>
    <dbReference type="NCBI Taxonomy" id="466"/>
    <lineage>
        <taxon>Bacteria</taxon>
        <taxon>Pseudomonadati</taxon>
        <taxon>Pseudomonadota</taxon>
        <taxon>Gammaproteobacteria</taxon>
        <taxon>Legionellales</taxon>
        <taxon>Legionellaceae</taxon>
        <taxon>Legionella</taxon>
    </lineage>
</organism>
<dbReference type="InterPro" id="IPR036249">
    <property type="entry name" value="Thioredoxin-like_sf"/>
</dbReference>
<keyword evidence="5 7" id="KW-1133">Transmembrane helix</keyword>
<feature type="transmembrane region" description="Helical" evidence="7">
    <location>
        <begin position="198"/>
        <end position="217"/>
    </location>
</feature>
<sequence length="552" mass="62068">MRSELISILLGFIEGFGLIISPCILPILPIVLASSLVNSKKRPLGIISGFTIIFALFAFFSRQFVQYIGINLDALRHISYLILLLLGLIMISSYLSEKLSHFTQRLAHMGSTFSSANNPQGGFYSGFFLGGLISIIWTPCAGPILAAVIVQTVIQKTTLVSFFILLAFALGAAIPMFIIALYGRKLIETFTFLKQKTILFRKLLGVIIIASVGYMLYQERGYSADYTVPETTTHPATSLENALWIPYKAPAIEDIEAWINSPPLTMDHLKGKVVLIDFWTYSCINCVRTLPYLKEWYQKYRDRGLVIIGIHSPEFAFEKNLNNVESAVKRNGILYPVALDNQFTTWRNYNNHYWPAHYLIDQQGEVVYQHYGEEAYETTENNIRFLLGIDKLPQEQLTMTRRLYSSLETPETYLGYARANRSLSPYLVHDKIAQYSFPTQLPLNAWALQGAWQVSEDKIIAGAANASLEIHFNARKVFMVMSNPTGKPIKIQVLLNGKALLEDAGKDVNKGNILVGKDSIYEVVVNKQFTSGLLQIITSEPGVEIYTFTFGS</sequence>
<evidence type="ECO:0000313" key="10">
    <source>
        <dbReference type="Proteomes" id="UP000054908"/>
    </source>
</evidence>
<proteinExistence type="predicted"/>
<keyword evidence="2" id="KW-1003">Cell membrane</keyword>
<keyword evidence="3 7" id="KW-0812">Transmembrane</keyword>
<dbReference type="SUPFAM" id="SSF52833">
    <property type="entry name" value="Thioredoxin-like"/>
    <property type="match status" value="1"/>
</dbReference>
<dbReference type="OrthoDB" id="9811352at2"/>
<evidence type="ECO:0000256" key="2">
    <source>
        <dbReference type="ARBA" id="ARBA00022475"/>
    </source>
</evidence>
<evidence type="ECO:0000256" key="1">
    <source>
        <dbReference type="ARBA" id="ARBA00004651"/>
    </source>
</evidence>
<evidence type="ECO:0000313" key="9">
    <source>
        <dbReference type="EMBL" id="KTD31870.1"/>
    </source>
</evidence>
<gene>
    <name evidence="9" type="ORF">Lmac_0060</name>
</gene>
<feature type="domain" description="Thioredoxin" evidence="8">
    <location>
        <begin position="222"/>
        <end position="388"/>
    </location>
</feature>
<feature type="transmembrane region" description="Helical" evidence="7">
    <location>
        <begin position="127"/>
        <end position="154"/>
    </location>
</feature>
<feature type="transmembrane region" description="Helical" evidence="7">
    <location>
        <begin position="160"/>
        <end position="182"/>
    </location>
</feature>
<dbReference type="Gene3D" id="2.60.120.260">
    <property type="entry name" value="Galactose-binding domain-like"/>
    <property type="match status" value="1"/>
</dbReference>
<feature type="transmembrane region" description="Helical" evidence="7">
    <location>
        <begin position="6"/>
        <end position="32"/>
    </location>
</feature>
<dbReference type="AlphaFoldDB" id="A0A0W0WHV8"/>
<dbReference type="RefSeq" id="WP_058450905.1">
    <property type="nucleotide sequence ID" value="NZ_CAAAIB010000003.1"/>
</dbReference>
<protein>
    <submittedName>
        <fullName evidence="9">Cytochrome C biogenesis protein</fullName>
    </submittedName>
</protein>
<keyword evidence="6 7" id="KW-0472">Membrane</keyword>
<dbReference type="Gene3D" id="3.40.30.10">
    <property type="entry name" value="Glutaredoxin"/>
    <property type="match status" value="1"/>
</dbReference>
<dbReference type="EMBL" id="LNYL01000002">
    <property type="protein sequence ID" value="KTD31870.1"/>
    <property type="molecule type" value="Genomic_DNA"/>
</dbReference>
<name>A0A0W0WHV8_9GAMM</name>
<keyword evidence="4" id="KW-0201">Cytochrome c-type biogenesis</keyword>
<dbReference type="PROSITE" id="PS51352">
    <property type="entry name" value="THIOREDOXIN_2"/>
    <property type="match status" value="1"/>
</dbReference>
<evidence type="ECO:0000256" key="5">
    <source>
        <dbReference type="ARBA" id="ARBA00022989"/>
    </source>
</evidence>
<dbReference type="GO" id="GO:0017004">
    <property type="term" value="P:cytochrome complex assembly"/>
    <property type="evidence" value="ECO:0007669"/>
    <property type="project" value="UniProtKB-KW"/>
</dbReference>
<dbReference type="CDD" id="cd03012">
    <property type="entry name" value="TlpA_like_DipZ_like"/>
    <property type="match status" value="1"/>
</dbReference>
<dbReference type="Pfam" id="PF08534">
    <property type="entry name" value="Redoxin"/>
    <property type="match status" value="1"/>
</dbReference>
<dbReference type="PATRIC" id="fig|466.6.peg.64"/>
<dbReference type="Pfam" id="PF02683">
    <property type="entry name" value="DsbD_TM"/>
    <property type="match status" value="1"/>
</dbReference>
<dbReference type="InterPro" id="IPR013766">
    <property type="entry name" value="Thioredoxin_domain"/>
</dbReference>
<evidence type="ECO:0000256" key="6">
    <source>
        <dbReference type="ARBA" id="ARBA00023136"/>
    </source>
</evidence>
<dbReference type="InterPro" id="IPR050553">
    <property type="entry name" value="Thioredoxin_ResA/DsbE_sf"/>
</dbReference>
<reference evidence="9 10" key="1">
    <citation type="submission" date="2015-11" db="EMBL/GenBank/DDBJ databases">
        <title>Genomic analysis of 38 Legionella species identifies large and diverse effector repertoires.</title>
        <authorList>
            <person name="Burstein D."/>
            <person name="Amaro F."/>
            <person name="Zusman T."/>
            <person name="Lifshitz Z."/>
            <person name="Cohen O."/>
            <person name="Gilbert J.A."/>
            <person name="Pupko T."/>
            <person name="Shuman H.A."/>
            <person name="Segal G."/>
        </authorList>
    </citation>
    <scope>NUCLEOTIDE SEQUENCE [LARGE SCALE GENOMIC DNA]</scope>
    <source>
        <strain evidence="9 10">PX-1-G2-E2</strain>
    </source>
</reference>
<evidence type="ECO:0000256" key="7">
    <source>
        <dbReference type="SAM" id="Phobius"/>
    </source>
</evidence>
<dbReference type="STRING" id="466.Lmac_0060"/>
<feature type="transmembrane region" description="Helical" evidence="7">
    <location>
        <begin position="77"/>
        <end position="95"/>
    </location>
</feature>
<dbReference type="InterPro" id="IPR003834">
    <property type="entry name" value="Cyt_c_assmbl_TM_dom"/>
</dbReference>
<dbReference type="PANTHER" id="PTHR42852">
    <property type="entry name" value="THIOL:DISULFIDE INTERCHANGE PROTEIN DSBE"/>
    <property type="match status" value="1"/>
</dbReference>
<evidence type="ECO:0000256" key="4">
    <source>
        <dbReference type="ARBA" id="ARBA00022748"/>
    </source>
</evidence>
<dbReference type="Pfam" id="PF17991">
    <property type="entry name" value="Thioredoxin_10"/>
    <property type="match status" value="1"/>
</dbReference>
<evidence type="ECO:0000259" key="8">
    <source>
        <dbReference type="PROSITE" id="PS51352"/>
    </source>
</evidence>
<accession>A0A0W0WHV8</accession>
<dbReference type="InterPro" id="IPR041017">
    <property type="entry name" value="Thioredoxin_10"/>
</dbReference>
<evidence type="ECO:0000256" key="3">
    <source>
        <dbReference type="ARBA" id="ARBA00022692"/>
    </source>
</evidence>
<dbReference type="GO" id="GO:0005886">
    <property type="term" value="C:plasma membrane"/>
    <property type="evidence" value="ECO:0007669"/>
    <property type="project" value="UniProtKB-SubCell"/>
</dbReference>
<dbReference type="Proteomes" id="UP000054908">
    <property type="component" value="Unassembled WGS sequence"/>
</dbReference>
<feature type="transmembrane region" description="Helical" evidence="7">
    <location>
        <begin position="44"/>
        <end position="65"/>
    </location>
</feature>